<proteinExistence type="predicted"/>
<reference evidence="2" key="1">
    <citation type="submission" date="2022-07" db="EMBL/GenBank/DDBJ databases">
        <authorList>
            <person name="Otstavnykh N."/>
            <person name="Isaeva M."/>
            <person name="Bystritskaya E."/>
        </authorList>
    </citation>
    <scope>NUCLEOTIDE SEQUENCE</scope>
    <source>
        <strain evidence="2">KCTC 52189</strain>
    </source>
</reference>
<evidence type="ECO:0000313" key="2">
    <source>
        <dbReference type="EMBL" id="MDQ2089090.1"/>
    </source>
</evidence>
<protein>
    <recommendedName>
        <fullName evidence="4">Apolipoprotein acyltransferase</fullName>
    </recommendedName>
</protein>
<name>A0AAE4B3B6_9RHOB</name>
<gene>
    <name evidence="2" type="ORF">NO357_04145</name>
</gene>
<sequence>MVWIGAALGVLFGIWQAKKSKGKPLDMAQYGAVYGILFALIALIVNVAIIRQTGG</sequence>
<dbReference type="Proteomes" id="UP001226762">
    <property type="component" value="Unassembled WGS sequence"/>
</dbReference>
<keyword evidence="1" id="KW-1133">Transmembrane helix</keyword>
<dbReference type="AlphaFoldDB" id="A0AAE4B3B6"/>
<keyword evidence="1" id="KW-0812">Transmembrane</keyword>
<dbReference type="RefSeq" id="WP_306734340.1">
    <property type="nucleotide sequence ID" value="NZ_JANHAX010000001.1"/>
</dbReference>
<dbReference type="EMBL" id="JANHAX010000001">
    <property type="protein sequence ID" value="MDQ2089090.1"/>
    <property type="molecule type" value="Genomic_DNA"/>
</dbReference>
<evidence type="ECO:0008006" key="4">
    <source>
        <dbReference type="Google" id="ProtNLM"/>
    </source>
</evidence>
<organism evidence="2 3">
    <name type="scientific">Marimonas arenosa</name>
    <dbReference type="NCBI Taxonomy" id="1795305"/>
    <lineage>
        <taxon>Bacteria</taxon>
        <taxon>Pseudomonadati</taxon>
        <taxon>Pseudomonadota</taxon>
        <taxon>Alphaproteobacteria</taxon>
        <taxon>Rhodobacterales</taxon>
        <taxon>Paracoccaceae</taxon>
        <taxon>Marimonas</taxon>
    </lineage>
</organism>
<evidence type="ECO:0000313" key="3">
    <source>
        <dbReference type="Proteomes" id="UP001226762"/>
    </source>
</evidence>
<reference evidence="2" key="2">
    <citation type="submission" date="2023-02" db="EMBL/GenBank/DDBJ databases">
        <title>'Rhodoalgimonas zhirmunskyi' gen. nov., isolated from a red alga.</title>
        <authorList>
            <person name="Nedashkovskaya O.I."/>
            <person name="Otstavnykh N.Y."/>
            <person name="Bystritskaya E.P."/>
            <person name="Balabanova L.A."/>
            <person name="Isaeva M.P."/>
        </authorList>
    </citation>
    <scope>NUCLEOTIDE SEQUENCE</scope>
    <source>
        <strain evidence="2">KCTC 52189</strain>
    </source>
</reference>
<evidence type="ECO:0000256" key="1">
    <source>
        <dbReference type="SAM" id="Phobius"/>
    </source>
</evidence>
<comment type="caution">
    <text evidence="2">The sequence shown here is derived from an EMBL/GenBank/DDBJ whole genome shotgun (WGS) entry which is preliminary data.</text>
</comment>
<accession>A0AAE4B3B6</accession>
<keyword evidence="3" id="KW-1185">Reference proteome</keyword>
<feature type="transmembrane region" description="Helical" evidence="1">
    <location>
        <begin position="32"/>
        <end position="50"/>
    </location>
</feature>
<keyword evidence="1" id="KW-0472">Membrane</keyword>